<keyword evidence="3" id="KW-1185">Reference proteome</keyword>
<name>A0A928W1X8_9CYAN</name>
<comment type="caution">
    <text evidence="2">The sequence shown here is derived from an EMBL/GenBank/DDBJ whole genome shotgun (WGS) entry which is preliminary data.</text>
</comment>
<sequence>MKLQQKLTKGLFLLAAPIFAGSTFNVTPTLAATFASSSSTANLFNFSQTPLSGSLSVDADAQGMSLDGFDPGSMVDDGDSVSSNAGSGSIFASADVSAALIFDDDPAEAFNSTLSIVGGDSREYIFSAQSDAEVVGNFFLDTASLFSFEFVVSSLLDTEIDNPLSETVSASANISFAIFGGTSQSNQTLLDTFSLSAFLQSQGPDVGTTLQQSSNNFNLTEFEAIEDFGDSQLEESITFFAGGSYQRNFDANSYITVVEVKNNKAAAAVPEPFEPSIVLSLLLTGGAIGMRSKLKSQKV</sequence>
<evidence type="ECO:0000313" key="2">
    <source>
        <dbReference type="EMBL" id="MBE9042418.1"/>
    </source>
</evidence>
<evidence type="ECO:0000256" key="1">
    <source>
        <dbReference type="SAM" id="SignalP"/>
    </source>
</evidence>
<protein>
    <recommendedName>
        <fullName evidence="4">PEP-CTERM sorting domain-containing protein</fullName>
    </recommendedName>
</protein>
<dbReference type="RefSeq" id="WP_264322578.1">
    <property type="nucleotide sequence ID" value="NZ_JADEXN010000352.1"/>
</dbReference>
<evidence type="ECO:0008006" key="4">
    <source>
        <dbReference type="Google" id="ProtNLM"/>
    </source>
</evidence>
<gene>
    <name evidence="2" type="ORF">IQ235_16730</name>
</gene>
<evidence type="ECO:0000313" key="3">
    <source>
        <dbReference type="Proteomes" id="UP000621799"/>
    </source>
</evidence>
<feature type="chain" id="PRO_5037825346" description="PEP-CTERM sorting domain-containing protein" evidence="1">
    <location>
        <begin position="32"/>
        <end position="299"/>
    </location>
</feature>
<feature type="signal peptide" evidence="1">
    <location>
        <begin position="1"/>
        <end position="31"/>
    </location>
</feature>
<dbReference type="Proteomes" id="UP000621799">
    <property type="component" value="Unassembled WGS sequence"/>
</dbReference>
<proteinExistence type="predicted"/>
<reference evidence="2" key="1">
    <citation type="submission" date="2020-10" db="EMBL/GenBank/DDBJ databases">
        <authorList>
            <person name="Castelo-Branco R."/>
            <person name="Eusebio N."/>
            <person name="Adriana R."/>
            <person name="Vieira A."/>
            <person name="Brugerolle De Fraissinette N."/>
            <person name="Rezende De Castro R."/>
            <person name="Schneider M.P."/>
            <person name="Vasconcelos V."/>
            <person name="Leao P.N."/>
        </authorList>
    </citation>
    <scope>NUCLEOTIDE SEQUENCE</scope>
    <source>
        <strain evidence="2">LEGE 11467</strain>
    </source>
</reference>
<organism evidence="2 3">
    <name type="scientific">Zarconia navalis LEGE 11467</name>
    <dbReference type="NCBI Taxonomy" id="1828826"/>
    <lineage>
        <taxon>Bacteria</taxon>
        <taxon>Bacillati</taxon>
        <taxon>Cyanobacteriota</taxon>
        <taxon>Cyanophyceae</taxon>
        <taxon>Oscillatoriophycideae</taxon>
        <taxon>Oscillatoriales</taxon>
        <taxon>Oscillatoriales incertae sedis</taxon>
        <taxon>Zarconia</taxon>
        <taxon>Zarconia navalis</taxon>
    </lineage>
</organism>
<keyword evidence="1" id="KW-0732">Signal</keyword>
<accession>A0A928W1X8</accession>
<dbReference type="AlphaFoldDB" id="A0A928W1X8"/>
<dbReference type="EMBL" id="JADEXN010000352">
    <property type="protein sequence ID" value="MBE9042418.1"/>
    <property type="molecule type" value="Genomic_DNA"/>
</dbReference>